<comment type="caution">
    <text evidence="9">The sequence shown here is derived from an EMBL/GenBank/DDBJ whole genome shotgun (WGS) entry which is preliminary data.</text>
</comment>
<evidence type="ECO:0000259" key="8">
    <source>
        <dbReference type="Pfam" id="PF01494"/>
    </source>
</evidence>
<keyword evidence="10" id="KW-1185">Reference proteome</keyword>
<accession>A0A2S6C5M0</accession>
<evidence type="ECO:0000313" key="10">
    <source>
        <dbReference type="Proteomes" id="UP000237631"/>
    </source>
</evidence>
<evidence type="ECO:0000256" key="4">
    <source>
        <dbReference type="ARBA" id="ARBA00022630"/>
    </source>
</evidence>
<dbReference type="InterPro" id="IPR036188">
    <property type="entry name" value="FAD/NAD-bd_sf"/>
</dbReference>
<dbReference type="AlphaFoldDB" id="A0A2S6C5M0"/>
<evidence type="ECO:0000256" key="3">
    <source>
        <dbReference type="ARBA" id="ARBA00007992"/>
    </source>
</evidence>
<dbReference type="EMBL" id="PNEN01000549">
    <property type="protein sequence ID" value="PPJ55028.1"/>
    <property type="molecule type" value="Genomic_DNA"/>
</dbReference>
<proteinExistence type="inferred from homology"/>
<dbReference type="PRINTS" id="PR00420">
    <property type="entry name" value="RNGMNOXGNASE"/>
</dbReference>
<dbReference type="GO" id="GO:0071949">
    <property type="term" value="F:FAD binding"/>
    <property type="evidence" value="ECO:0007669"/>
    <property type="project" value="InterPro"/>
</dbReference>
<evidence type="ECO:0000256" key="5">
    <source>
        <dbReference type="ARBA" id="ARBA00022827"/>
    </source>
</evidence>
<evidence type="ECO:0000256" key="2">
    <source>
        <dbReference type="ARBA" id="ARBA00005179"/>
    </source>
</evidence>
<keyword evidence="4" id="KW-0285">Flavoprotein</keyword>
<dbReference type="InterPro" id="IPR002938">
    <property type="entry name" value="FAD-bd"/>
</dbReference>
<evidence type="ECO:0000256" key="1">
    <source>
        <dbReference type="ARBA" id="ARBA00001974"/>
    </source>
</evidence>
<dbReference type="SUPFAM" id="SSF51905">
    <property type="entry name" value="FAD/NAD(P)-binding domain"/>
    <property type="match status" value="1"/>
</dbReference>
<comment type="cofactor">
    <cofactor evidence="1">
        <name>FAD</name>
        <dbReference type="ChEBI" id="CHEBI:57692"/>
    </cofactor>
</comment>
<organism evidence="9 10">
    <name type="scientific">Cercospora berteroae</name>
    <dbReference type="NCBI Taxonomy" id="357750"/>
    <lineage>
        <taxon>Eukaryota</taxon>
        <taxon>Fungi</taxon>
        <taxon>Dikarya</taxon>
        <taxon>Ascomycota</taxon>
        <taxon>Pezizomycotina</taxon>
        <taxon>Dothideomycetes</taxon>
        <taxon>Dothideomycetidae</taxon>
        <taxon>Mycosphaerellales</taxon>
        <taxon>Mycosphaerellaceae</taxon>
        <taxon>Cercospora</taxon>
    </lineage>
</organism>
<comment type="pathway">
    <text evidence="2">Secondary metabolite biosynthesis.</text>
</comment>
<evidence type="ECO:0000256" key="6">
    <source>
        <dbReference type="ARBA" id="ARBA00023002"/>
    </source>
</evidence>
<sequence length="379" mass="41639">MPKGHRISVIGAGLAGLTLGRCLHQKGIKASIFEKARKSVNRNNYGVTLYSKSYLPLLQVLQLDEATFRKKVAVDSHLVGGTGSIRGQGEKDCFKANKNRLEALLAEELEVKWDHELTNVEALPGAVELEFKNHSRHASTYVVGADGPHSIVRGKVLPEAGLTTLPYATYNGKRRVSREEWARDFAPGFEGGNVLEKRIGSEGTTLLQISLSSVSDDEASINYVFSRPAKRSGEDALYRPHRDKAEAKDVPDELFAEVKDLQDQLSGPLKLIFNPEAMKKDRLLNWLMRSLHVDTTKLGQPAEEGIVLIGDAIHAEPILGGMGANQSIEDAMALAEILAEKEAKVQDLYDRRAGEWQQGLREAESRIGNMHGVASRASL</sequence>
<dbReference type="STRING" id="357750.A0A2S6C5M0"/>
<reference evidence="10" key="1">
    <citation type="journal article" date="2017" name="bioRxiv">
        <title>Conservation of a gene cluster reveals novel cercosporin biosynthetic mechanisms and extends production to the genus Colletotrichum.</title>
        <authorList>
            <person name="de Jonge R."/>
            <person name="Ebert M.K."/>
            <person name="Huitt-Roehl C.R."/>
            <person name="Pal P."/>
            <person name="Suttle J.C."/>
            <person name="Spanner R.E."/>
            <person name="Neubauer J.D."/>
            <person name="Jurick W.M.II."/>
            <person name="Stott K.A."/>
            <person name="Secor G.A."/>
            <person name="Thomma B.P.H.J."/>
            <person name="Van de Peer Y."/>
            <person name="Townsend C.A."/>
            <person name="Bolton M.D."/>
        </authorList>
    </citation>
    <scope>NUCLEOTIDE SEQUENCE [LARGE SCALE GENOMIC DNA]</scope>
    <source>
        <strain evidence="10">CBS538.71</strain>
    </source>
</reference>
<evidence type="ECO:0000256" key="7">
    <source>
        <dbReference type="ARBA" id="ARBA00023033"/>
    </source>
</evidence>
<dbReference type="Proteomes" id="UP000237631">
    <property type="component" value="Unassembled WGS sequence"/>
</dbReference>
<keyword evidence="5" id="KW-0274">FAD</keyword>
<comment type="similarity">
    <text evidence="3">Belongs to the paxM FAD-dependent monooxygenase family.</text>
</comment>
<name>A0A2S6C5M0_9PEZI</name>
<keyword evidence="7" id="KW-0503">Monooxygenase</keyword>
<dbReference type="Pfam" id="PF01494">
    <property type="entry name" value="FAD_binding_3"/>
    <property type="match status" value="1"/>
</dbReference>
<feature type="domain" description="FAD-binding" evidence="8">
    <location>
        <begin position="8"/>
        <end position="341"/>
    </location>
</feature>
<dbReference type="OrthoDB" id="47494at2759"/>
<evidence type="ECO:0000313" key="9">
    <source>
        <dbReference type="EMBL" id="PPJ55028.1"/>
    </source>
</evidence>
<dbReference type="GO" id="GO:0004497">
    <property type="term" value="F:monooxygenase activity"/>
    <property type="evidence" value="ECO:0007669"/>
    <property type="project" value="UniProtKB-KW"/>
</dbReference>
<dbReference type="PANTHER" id="PTHR47178">
    <property type="entry name" value="MONOOXYGENASE, FAD-BINDING"/>
    <property type="match status" value="1"/>
</dbReference>
<gene>
    <name evidence="9" type="ORF">CBER1_01470</name>
</gene>
<dbReference type="PANTHER" id="PTHR47178:SF4">
    <property type="entry name" value="FAD-DEPENDENT MONOOXYGENASE APTC"/>
    <property type="match status" value="1"/>
</dbReference>
<dbReference type="Gene3D" id="3.50.50.60">
    <property type="entry name" value="FAD/NAD(P)-binding domain"/>
    <property type="match status" value="1"/>
</dbReference>
<keyword evidence="6" id="KW-0560">Oxidoreductase</keyword>
<protein>
    <recommendedName>
        <fullName evidence="8">FAD-binding domain-containing protein</fullName>
    </recommendedName>
</protein>